<name>A0AAU9DPF0_9LACO</name>
<dbReference type="InterPro" id="IPR012340">
    <property type="entry name" value="NA-bd_OB-fold"/>
</dbReference>
<keyword evidence="2" id="KW-1185">Reference proteome</keyword>
<dbReference type="Pfam" id="PF10991">
    <property type="entry name" value="Enc34_ssDNA-bd"/>
    <property type="match status" value="1"/>
</dbReference>
<dbReference type="RefSeq" id="WP_317695490.1">
    <property type="nucleotide sequence ID" value="NZ_AP026801.1"/>
</dbReference>
<gene>
    <name evidence="1" type="ORF">KIMC2_14650</name>
</gene>
<sequence length="201" mass="22407">MTKEKQPTYVVTPELVRFSYVHLDEPYAIGAGQEPKYSVMILIPKTSKKTLAEIKRGQEEAYKAKKQIFGKTPFEAVNTTLRDGDLEHPDLEEYQGMYFMGVSNKYKPEVVGTLRDEAGNPKPLDPTDPEEIYSGMWGRVGMSFFAYDSTMKKGISASLATVQKVRDGERLGGFHADAAADFAEFEDDSADDLLANDPAMM</sequence>
<dbReference type="Proteomes" id="UP001321804">
    <property type="component" value="Chromosome"/>
</dbReference>
<evidence type="ECO:0000313" key="1">
    <source>
        <dbReference type="EMBL" id="BDR56903.1"/>
    </source>
</evidence>
<dbReference type="SUPFAM" id="SSF50249">
    <property type="entry name" value="Nucleic acid-binding proteins"/>
    <property type="match status" value="1"/>
</dbReference>
<reference evidence="1 2" key="1">
    <citation type="journal article" date="2023" name="Microbiol. Spectr.">
        <title>Symbiosis of Carpenter Bees with Uncharacterized Lactic Acid Bacteria Showing NAD Auxotrophy.</title>
        <authorList>
            <person name="Kawasaki S."/>
            <person name="Ozawa K."/>
            <person name="Mori T."/>
            <person name="Yamamoto A."/>
            <person name="Ito M."/>
            <person name="Ohkuma M."/>
            <person name="Sakamoto M."/>
            <person name="Matsutani M."/>
        </authorList>
    </citation>
    <scope>NUCLEOTIDE SEQUENCE [LARGE SCALE GENOMIC DNA]</scope>
    <source>
        <strain evidence="1 2">KimC2</strain>
    </source>
</reference>
<dbReference type="InterPro" id="IPR022595">
    <property type="entry name" value="Enc34_ssDNA-bd"/>
</dbReference>
<proteinExistence type="predicted"/>
<organism evidence="1 2">
    <name type="scientific">Xylocopilactobacillus apis</name>
    <dbReference type="NCBI Taxonomy" id="2932183"/>
    <lineage>
        <taxon>Bacteria</taxon>
        <taxon>Bacillati</taxon>
        <taxon>Bacillota</taxon>
        <taxon>Bacilli</taxon>
        <taxon>Lactobacillales</taxon>
        <taxon>Lactobacillaceae</taxon>
        <taxon>Xylocopilactobacillus</taxon>
    </lineage>
</organism>
<accession>A0AAU9DPF0</accession>
<dbReference type="EMBL" id="AP026801">
    <property type="protein sequence ID" value="BDR56903.1"/>
    <property type="molecule type" value="Genomic_DNA"/>
</dbReference>
<evidence type="ECO:0000313" key="2">
    <source>
        <dbReference type="Proteomes" id="UP001321804"/>
    </source>
</evidence>
<evidence type="ECO:0008006" key="3">
    <source>
        <dbReference type="Google" id="ProtNLM"/>
    </source>
</evidence>
<dbReference type="AlphaFoldDB" id="A0AAU9DPF0"/>
<dbReference type="KEGG" id="xak:KIMC2_14650"/>
<dbReference type="Gene3D" id="2.40.50.140">
    <property type="entry name" value="Nucleic acid-binding proteins"/>
    <property type="match status" value="1"/>
</dbReference>
<protein>
    <recommendedName>
        <fullName evidence="3">DUF2815 domain-containing protein</fullName>
    </recommendedName>
</protein>